<feature type="non-terminal residue" evidence="2">
    <location>
        <position position="1"/>
    </location>
</feature>
<sequence length="148" mass="16461">LLDDGGAVSHNAEMNESPPQDPRRRLRELLSIPERDRSDPQWDEIIELEITLAPGNRESDRNSDRLPGQPEKRQNASGPARRPEQRKNGPTGPRPAGPPRQQEQRQPAARAEGVSDGASPEGRSPDSRATPKRHGRRPRRPPETPSES</sequence>
<dbReference type="AlphaFoldDB" id="A0A6A7RW40"/>
<evidence type="ECO:0000313" key="3">
    <source>
        <dbReference type="Proteomes" id="UP000342300"/>
    </source>
</evidence>
<comment type="caution">
    <text evidence="2">The sequence shown here is derived from an EMBL/GenBank/DDBJ whole genome shotgun (WGS) entry which is preliminary data.</text>
</comment>
<feature type="compositionally biased region" description="Basic residues" evidence="1">
    <location>
        <begin position="130"/>
        <end position="139"/>
    </location>
</feature>
<feature type="compositionally biased region" description="Low complexity" evidence="1">
    <location>
        <begin position="99"/>
        <end position="112"/>
    </location>
</feature>
<evidence type="ECO:0000313" key="2">
    <source>
        <dbReference type="EMBL" id="MQM31777.1"/>
    </source>
</evidence>
<protein>
    <submittedName>
        <fullName evidence="2">Uncharacterized protein</fullName>
    </submittedName>
</protein>
<evidence type="ECO:0000256" key="1">
    <source>
        <dbReference type="SAM" id="MobiDB-lite"/>
    </source>
</evidence>
<gene>
    <name evidence="2" type="ORF">CRU78_15145</name>
</gene>
<feature type="region of interest" description="Disordered" evidence="1">
    <location>
        <begin position="50"/>
        <end position="148"/>
    </location>
</feature>
<feature type="compositionally biased region" description="Basic and acidic residues" evidence="1">
    <location>
        <begin position="57"/>
        <end position="74"/>
    </location>
</feature>
<accession>A0A6A7RW40</accession>
<reference evidence="2 3" key="1">
    <citation type="submission" date="2017-09" db="EMBL/GenBank/DDBJ databases">
        <title>Metagenomic Analysis Reveals Denitrifying Candidatus Accumulibacter and Flanking Population as a Source of N2O.</title>
        <authorList>
            <person name="Gao H."/>
            <person name="Mao Y."/>
            <person name="Zhao X."/>
            <person name="Liu W.-T."/>
            <person name="Zhang T."/>
            <person name="Wells G."/>
        </authorList>
    </citation>
    <scope>NUCLEOTIDE SEQUENCE [LARGE SCALE GENOMIC DNA]</scope>
    <source>
        <strain evidence="2">CANDO_2_IC</strain>
    </source>
</reference>
<proteinExistence type="predicted"/>
<name>A0A6A7RW40_9PROT</name>
<feature type="region of interest" description="Disordered" evidence="1">
    <location>
        <begin position="1"/>
        <end position="24"/>
    </location>
</feature>
<organism evidence="2 3">
    <name type="scientific">Candidatus Accumulibacter phosphatis</name>
    <dbReference type="NCBI Taxonomy" id="327160"/>
    <lineage>
        <taxon>Bacteria</taxon>
        <taxon>Pseudomonadati</taxon>
        <taxon>Pseudomonadota</taxon>
        <taxon>Betaproteobacteria</taxon>
        <taxon>Candidatus Accumulibacter</taxon>
    </lineage>
</organism>
<dbReference type="EMBL" id="PDHS01000375">
    <property type="protein sequence ID" value="MQM31777.1"/>
    <property type="molecule type" value="Genomic_DNA"/>
</dbReference>
<dbReference type="Proteomes" id="UP000342300">
    <property type="component" value="Unassembled WGS sequence"/>
</dbReference>